<accession>A0ABQ7EGV2</accession>
<keyword evidence="3" id="KW-1185">Reference proteome</keyword>
<feature type="region of interest" description="Disordered" evidence="1">
    <location>
        <begin position="45"/>
        <end position="64"/>
    </location>
</feature>
<evidence type="ECO:0000313" key="3">
    <source>
        <dbReference type="Proteomes" id="UP000266723"/>
    </source>
</evidence>
<comment type="caution">
    <text evidence="2">The sequence shown here is derived from an EMBL/GenBank/DDBJ whole genome shotgun (WGS) entry which is preliminary data.</text>
</comment>
<dbReference type="Proteomes" id="UP000266723">
    <property type="component" value="Unassembled WGS sequence"/>
</dbReference>
<protein>
    <submittedName>
        <fullName evidence="2">Uncharacterized protein</fullName>
    </submittedName>
</protein>
<organism evidence="2 3">
    <name type="scientific">Brassica cretica</name>
    <name type="common">Mustard</name>
    <dbReference type="NCBI Taxonomy" id="69181"/>
    <lineage>
        <taxon>Eukaryota</taxon>
        <taxon>Viridiplantae</taxon>
        <taxon>Streptophyta</taxon>
        <taxon>Embryophyta</taxon>
        <taxon>Tracheophyta</taxon>
        <taxon>Spermatophyta</taxon>
        <taxon>Magnoliopsida</taxon>
        <taxon>eudicotyledons</taxon>
        <taxon>Gunneridae</taxon>
        <taxon>Pentapetalae</taxon>
        <taxon>rosids</taxon>
        <taxon>malvids</taxon>
        <taxon>Brassicales</taxon>
        <taxon>Brassicaceae</taxon>
        <taxon>Brassiceae</taxon>
        <taxon>Brassica</taxon>
    </lineage>
</organism>
<proteinExistence type="predicted"/>
<dbReference type="EMBL" id="QGKV02000299">
    <property type="protein sequence ID" value="KAF3596458.1"/>
    <property type="molecule type" value="Genomic_DNA"/>
</dbReference>
<sequence length="92" mass="10701">MAKNQWQSSTNVSTFFIRRGNYCSPQTTCPRDLLRYQESTRLSSGTKTNMLNVPPPKAKVQSRDEARSYIYNIKTSRSIKYAKRNKETDKMT</sequence>
<evidence type="ECO:0000313" key="2">
    <source>
        <dbReference type="EMBL" id="KAF3596458.1"/>
    </source>
</evidence>
<name>A0ABQ7EGV2_BRACR</name>
<evidence type="ECO:0000256" key="1">
    <source>
        <dbReference type="SAM" id="MobiDB-lite"/>
    </source>
</evidence>
<gene>
    <name evidence="2" type="ORF">DY000_02021816</name>
</gene>
<reference evidence="2 3" key="1">
    <citation type="journal article" date="2020" name="BMC Genomics">
        <title>Intraspecific diversification of the crop wild relative Brassica cretica Lam. using demographic model selection.</title>
        <authorList>
            <person name="Kioukis A."/>
            <person name="Michalopoulou V.A."/>
            <person name="Briers L."/>
            <person name="Pirintsos S."/>
            <person name="Studholme D.J."/>
            <person name="Pavlidis P."/>
            <person name="Sarris P.F."/>
        </authorList>
    </citation>
    <scope>NUCLEOTIDE SEQUENCE [LARGE SCALE GENOMIC DNA]</scope>
    <source>
        <strain evidence="3">cv. PFS-1207/04</strain>
    </source>
</reference>